<dbReference type="Proteomes" id="UP000535182">
    <property type="component" value="Unassembled WGS sequence"/>
</dbReference>
<sequence>MNRKSIASAYSNASLKSIKTNTQGKAIAICYAVSIMAKARNKAEHLTLPLVPPTPPAMPQIGDRVIPVGSDTEWKITSVRSEVKFVDLELPGTYLTRFRQDVSTLKG</sequence>
<gene>
    <name evidence="1" type="ORF">HDF14_005435</name>
</gene>
<accession>A0A9X0QJS6</accession>
<name>A0A9X0QJS6_9BACT</name>
<evidence type="ECO:0000313" key="2">
    <source>
        <dbReference type="Proteomes" id="UP000535182"/>
    </source>
</evidence>
<evidence type="ECO:0000313" key="1">
    <source>
        <dbReference type="EMBL" id="MBB5331786.1"/>
    </source>
</evidence>
<protein>
    <submittedName>
        <fullName evidence="1">Uncharacterized protein</fullName>
    </submittedName>
</protein>
<organism evidence="1 2">
    <name type="scientific">Tunturiibacter gelidiferens</name>
    <dbReference type="NCBI Taxonomy" id="3069689"/>
    <lineage>
        <taxon>Bacteria</taxon>
        <taxon>Pseudomonadati</taxon>
        <taxon>Acidobacteriota</taxon>
        <taxon>Terriglobia</taxon>
        <taxon>Terriglobales</taxon>
        <taxon>Acidobacteriaceae</taxon>
        <taxon>Tunturiibacter</taxon>
    </lineage>
</organism>
<proteinExistence type="predicted"/>
<reference evidence="1 2" key="1">
    <citation type="submission" date="2020-08" db="EMBL/GenBank/DDBJ databases">
        <title>Genomic Encyclopedia of Type Strains, Phase IV (KMG-V): Genome sequencing to study the core and pangenomes of soil and plant-associated prokaryotes.</title>
        <authorList>
            <person name="Whitman W."/>
        </authorList>
    </citation>
    <scope>NUCLEOTIDE SEQUENCE [LARGE SCALE GENOMIC DNA]</scope>
    <source>
        <strain evidence="1 2">X5P2</strain>
    </source>
</reference>
<comment type="caution">
    <text evidence="1">The sequence shown here is derived from an EMBL/GenBank/DDBJ whole genome shotgun (WGS) entry which is preliminary data.</text>
</comment>
<dbReference type="EMBL" id="JACHEB010000018">
    <property type="protein sequence ID" value="MBB5331786.1"/>
    <property type="molecule type" value="Genomic_DNA"/>
</dbReference>
<dbReference type="AlphaFoldDB" id="A0A9X0QJS6"/>
<keyword evidence="2" id="KW-1185">Reference proteome</keyword>